<dbReference type="AlphaFoldDB" id="A0A2W7IP54"/>
<dbReference type="PANTHER" id="PTHR43605">
    <property type="entry name" value="ACYL-COENZYME A SYNTHETASE"/>
    <property type="match status" value="1"/>
</dbReference>
<dbReference type="Proteomes" id="UP000249688">
    <property type="component" value="Unassembled WGS sequence"/>
</dbReference>
<evidence type="ECO:0000259" key="5">
    <source>
        <dbReference type="Pfam" id="PF00501"/>
    </source>
</evidence>
<organism evidence="7 8">
    <name type="scientific">Humitalea rosea</name>
    <dbReference type="NCBI Taxonomy" id="990373"/>
    <lineage>
        <taxon>Bacteria</taxon>
        <taxon>Pseudomonadati</taxon>
        <taxon>Pseudomonadota</taxon>
        <taxon>Alphaproteobacteria</taxon>
        <taxon>Acetobacterales</taxon>
        <taxon>Roseomonadaceae</taxon>
        <taxon>Humitalea</taxon>
    </lineage>
</organism>
<keyword evidence="4" id="KW-0067">ATP-binding</keyword>
<dbReference type="Gene3D" id="3.30.300.30">
    <property type="match status" value="1"/>
</dbReference>
<dbReference type="RefSeq" id="WP_111396739.1">
    <property type="nucleotide sequence ID" value="NZ_QKYU01000003.1"/>
</dbReference>
<keyword evidence="8" id="KW-1185">Reference proteome</keyword>
<feature type="domain" description="AMP-dependent synthetase/ligase" evidence="5">
    <location>
        <begin position="24"/>
        <end position="377"/>
    </location>
</feature>
<dbReference type="PROSITE" id="PS00455">
    <property type="entry name" value="AMP_BINDING"/>
    <property type="match status" value="1"/>
</dbReference>
<dbReference type="Pfam" id="PF13193">
    <property type="entry name" value="AMP-binding_C"/>
    <property type="match status" value="1"/>
</dbReference>
<name>A0A2W7IP54_9PROT</name>
<dbReference type="InterPro" id="IPR049515">
    <property type="entry name" value="MACS_put"/>
</dbReference>
<feature type="domain" description="AMP-binding enzyme C-terminal" evidence="6">
    <location>
        <begin position="427"/>
        <end position="505"/>
    </location>
</feature>
<evidence type="ECO:0000313" key="7">
    <source>
        <dbReference type="EMBL" id="PZW49022.1"/>
    </source>
</evidence>
<dbReference type="GO" id="GO:0004321">
    <property type="term" value="F:fatty-acyl-CoA synthase activity"/>
    <property type="evidence" value="ECO:0007669"/>
    <property type="project" value="TreeGrafter"/>
</dbReference>
<keyword evidence="3" id="KW-0547">Nucleotide-binding</keyword>
<evidence type="ECO:0000256" key="1">
    <source>
        <dbReference type="ARBA" id="ARBA00006432"/>
    </source>
</evidence>
<evidence type="ECO:0000256" key="3">
    <source>
        <dbReference type="ARBA" id="ARBA00022741"/>
    </source>
</evidence>
<dbReference type="InterPro" id="IPR042099">
    <property type="entry name" value="ANL_N_sf"/>
</dbReference>
<evidence type="ECO:0000259" key="6">
    <source>
        <dbReference type="Pfam" id="PF13193"/>
    </source>
</evidence>
<dbReference type="PANTHER" id="PTHR43605:SF10">
    <property type="entry name" value="ACYL-COA SYNTHETASE MEDIUM CHAIN FAMILY MEMBER 3"/>
    <property type="match status" value="1"/>
</dbReference>
<dbReference type="SUPFAM" id="SSF56801">
    <property type="entry name" value="Acetyl-CoA synthetase-like"/>
    <property type="match status" value="1"/>
</dbReference>
<dbReference type="GO" id="GO:0015645">
    <property type="term" value="F:fatty acid ligase activity"/>
    <property type="evidence" value="ECO:0007669"/>
    <property type="project" value="TreeGrafter"/>
</dbReference>
<dbReference type="InterPro" id="IPR000873">
    <property type="entry name" value="AMP-dep_synth/lig_dom"/>
</dbReference>
<keyword evidence="2" id="KW-0436">Ligase</keyword>
<dbReference type="OrthoDB" id="4471305at2"/>
<sequence length="525" mass="54943">MIAIPPVCNIATEACDRWADGSGRAAIHHLRDDGQLETWSFDRLRAASARLANTLAAHGVRRGDRVAVLLAQGPEVAVAHLAAYRMGAIAVPLFVLFGPEALAFRLRDSGCAALITDTAGAGLVEGIGVPLVLALGGGPGALDYAAETARAADTHAALATGGDDPALIIYTSGTTGSPKGALHGHRVLRGHLPGVEMPHDGFPQPGDLMWTPADWAWIGGLLDVLLPALYCGVPVLAHRFRKFDPEAALSLMATHDVRNAFLPPTALKMLRAVPVAARFGARPRSLGSGGETLGDGLLDWGQETFGVSINEFYGQTECNLVIAGCASRFPRAPGSMGRAVPGHEVAILAEDGSPTPEGEEGVIAVRTPDPVAFLGYWQNPAATAAKYRGDWLLTGDRGRMNGQGDIFFLGRDDDVITSAGYRIGPGEIEDSLLRHPAVAMAAVIGLPDALRTERVTAVIVPAPGFAPDAALAIAIQDHVRRQVAAHAYPREVVFAETLPMTATGKIMRGALRASLGARDTEDGGA</sequence>
<dbReference type="InterPro" id="IPR020845">
    <property type="entry name" value="AMP-binding_CS"/>
</dbReference>
<dbReference type="EMBL" id="QKYU01000003">
    <property type="protein sequence ID" value="PZW49022.1"/>
    <property type="molecule type" value="Genomic_DNA"/>
</dbReference>
<dbReference type="InterPro" id="IPR045851">
    <property type="entry name" value="AMP-bd_C_sf"/>
</dbReference>
<evidence type="ECO:0000256" key="2">
    <source>
        <dbReference type="ARBA" id="ARBA00022598"/>
    </source>
</evidence>
<comment type="similarity">
    <text evidence="1">Belongs to the ATP-dependent AMP-binding enzyme family.</text>
</comment>
<dbReference type="CDD" id="cd05971">
    <property type="entry name" value="MACS_like_3"/>
    <property type="match status" value="1"/>
</dbReference>
<evidence type="ECO:0000313" key="8">
    <source>
        <dbReference type="Proteomes" id="UP000249688"/>
    </source>
</evidence>
<evidence type="ECO:0000256" key="4">
    <source>
        <dbReference type="ARBA" id="ARBA00022840"/>
    </source>
</evidence>
<accession>A0A2W7IP54</accession>
<dbReference type="InterPro" id="IPR051087">
    <property type="entry name" value="Mitochondrial_ACSM"/>
</dbReference>
<dbReference type="GO" id="GO:0016405">
    <property type="term" value="F:CoA-ligase activity"/>
    <property type="evidence" value="ECO:0007669"/>
    <property type="project" value="UniProtKB-ARBA"/>
</dbReference>
<dbReference type="GO" id="GO:0005524">
    <property type="term" value="F:ATP binding"/>
    <property type="evidence" value="ECO:0007669"/>
    <property type="project" value="UniProtKB-KW"/>
</dbReference>
<dbReference type="InterPro" id="IPR025110">
    <property type="entry name" value="AMP-bd_C"/>
</dbReference>
<gene>
    <name evidence="7" type="ORF">C8P66_10347</name>
</gene>
<reference evidence="7 8" key="1">
    <citation type="submission" date="2018-06" db="EMBL/GenBank/DDBJ databases">
        <title>Genomic Encyclopedia of Archaeal and Bacterial Type Strains, Phase II (KMG-II): from individual species to whole genera.</title>
        <authorList>
            <person name="Goeker M."/>
        </authorList>
    </citation>
    <scope>NUCLEOTIDE SEQUENCE [LARGE SCALE GENOMIC DNA]</scope>
    <source>
        <strain evidence="7 8">DSM 24525</strain>
    </source>
</reference>
<proteinExistence type="inferred from homology"/>
<dbReference type="GO" id="GO:0006633">
    <property type="term" value="P:fatty acid biosynthetic process"/>
    <property type="evidence" value="ECO:0007669"/>
    <property type="project" value="TreeGrafter"/>
</dbReference>
<dbReference type="Pfam" id="PF00501">
    <property type="entry name" value="AMP-binding"/>
    <property type="match status" value="1"/>
</dbReference>
<dbReference type="GO" id="GO:0006637">
    <property type="term" value="P:acyl-CoA metabolic process"/>
    <property type="evidence" value="ECO:0007669"/>
    <property type="project" value="TreeGrafter"/>
</dbReference>
<protein>
    <submittedName>
        <fullName evidence="7">Acetyl-CoA synthetase</fullName>
    </submittedName>
</protein>
<dbReference type="Gene3D" id="3.40.50.12780">
    <property type="entry name" value="N-terminal domain of ligase-like"/>
    <property type="match status" value="1"/>
</dbReference>
<comment type="caution">
    <text evidence="7">The sequence shown here is derived from an EMBL/GenBank/DDBJ whole genome shotgun (WGS) entry which is preliminary data.</text>
</comment>